<keyword evidence="3 6" id="KW-1133">Transmembrane helix</keyword>
<name>A0A0D7ADX7_9AGAR</name>
<feature type="compositionally biased region" description="Low complexity" evidence="5">
    <location>
        <begin position="343"/>
        <end position="356"/>
    </location>
</feature>
<keyword evidence="2 6" id="KW-0812">Transmembrane</keyword>
<dbReference type="GO" id="GO:0005737">
    <property type="term" value="C:cytoplasm"/>
    <property type="evidence" value="ECO:0007669"/>
    <property type="project" value="TreeGrafter"/>
</dbReference>
<protein>
    <submittedName>
        <fullName evidence="8">EXS-domain-containing protein</fullName>
    </submittedName>
</protein>
<evidence type="ECO:0000256" key="4">
    <source>
        <dbReference type="ARBA" id="ARBA00023136"/>
    </source>
</evidence>
<feature type="domain" description="EXS" evidence="7">
    <location>
        <begin position="201"/>
        <end position="467"/>
    </location>
</feature>
<evidence type="ECO:0000259" key="7">
    <source>
        <dbReference type="PROSITE" id="PS51380"/>
    </source>
</evidence>
<proteinExistence type="predicted"/>
<reference evidence="8 9" key="1">
    <citation type="journal article" date="2015" name="Fungal Genet. Biol.">
        <title>Evolution of novel wood decay mechanisms in Agaricales revealed by the genome sequences of Fistulina hepatica and Cylindrobasidium torrendii.</title>
        <authorList>
            <person name="Floudas D."/>
            <person name="Held B.W."/>
            <person name="Riley R."/>
            <person name="Nagy L.G."/>
            <person name="Koehler G."/>
            <person name="Ransdell A.S."/>
            <person name="Younus H."/>
            <person name="Chow J."/>
            <person name="Chiniquy J."/>
            <person name="Lipzen A."/>
            <person name="Tritt A."/>
            <person name="Sun H."/>
            <person name="Haridas S."/>
            <person name="LaButti K."/>
            <person name="Ohm R.A."/>
            <person name="Kues U."/>
            <person name="Blanchette R.A."/>
            <person name="Grigoriev I.V."/>
            <person name="Minto R.E."/>
            <person name="Hibbett D.S."/>
        </authorList>
    </citation>
    <scope>NUCLEOTIDE SEQUENCE [LARGE SCALE GENOMIC DNA]</scope>
    <source>
        <strain evidence="8 9">ATCC 64428</strain>
    </source>
</reference>
<dbReference type="Pfam" id="PF03124">
    <property type="entry name" value="EXS"/>
    <property type="match status" value="1"/>
</dbReference>
<evidence type="ECO:0000256" key="1">
    <source>
        <dbReference type="ARBA" id="ARBA00004141"/>
    </source>
</evidence>
<feature type="transmembrane region" description="Helical" evidence="6">
    <location>
        <begin position="83"/>
        <end position="105"/>
    </location>
</feature>
<sequence length="476" mass="54828">MEHTITATNGTDIPWSVSFPLPFRVLALVGLEIVGWGANMHGLDILGMDVITAMRMRRETRSRVAPTNGGFKQALSPIHLYRAVYHLFAAYTAWTFLSYVLYRYLTHDDARLVDVYRFIPMVTTLSLLGVLICPFNVIEKRERDKFLYAVRRCMTVSRFKRVYFADVVFADVLTSFAKVLGDIWISACMFLPNNSLLAIPKMDGWLKWIHPTVMSLPYLVRFRQCLIEYAHSSNQSRRPFFNAIKYATAFPVIYLSAAQRRIEEDLVQTQGSHLVEEVRLGEHPLFRLWLLAAAINSLYSFWWDVSNDWGLDLLKPSSTDTKHAPPRQLMLPQLHSHTDDLLSGRSPSHLPSSSLDRPPPTVVHAEHRPYPFGLRPVLLFPLPVYPMVVFLNLVLRLTWSAKLSSHLHSQSEGSAVVFWLEVAEIFRRWMWVFLRVEWEVIQREQTGHARAVDDDSGLEDEPEYELVFAARDDELP</sequence>
<evidence type="ECO:0000256" key="3">
    <source>
        <dbReference type="ARBA" id="ARBA00022989"/>
    </source>
</evidence>
<evidence type="ECO:0000256" key="6">
    <source>
        <dbReference type="SAM" id="Phobius"/>
    </source>
</evidence>
<dbReference type="InterPro" id="IPR004342">
    <property type="entry name" value="EXS_C"/>
</dbReference>
<feature type="transmembrane region" description="Helical" evidence="6">
    <location>
        <begin position="117"/>
        <end position="138"/>
    </location>
</feature>
<gene>
    <name evidence="8" type="ORF">FISHEDRAFT_65539</name>
</gene>
<accession>A0A0D7ADX7</accession>
<feature type="transmembrane region" description="Helical" evidence="6">
    <location>
        <begin position="159"/>
        <end position="177"/>
    </location>
</feature>
<dbReference type="EMBL" id="KN881727">
    <property type="protein sequence ID" value="KIY49088.1"/>
    <property type="molecule type" value="Genomic_DNA"/>
</dbReference>
<feature type="region of interest" description="Disordered" evidence="5">
    <location>
        <begin position="341"/>
        <end position="360"/>
    </location>
</feature>
<dbReference type="PANTHER" id="PTHR10783">
    <property type="entry name" value="XENOTROPIC AND POLYTROPIC RETROVIRUS RECEPTOR 1-RELATED"/>
    <property type="match status" value="1"/>
</dbReference>
<comment type="subcellular location">
    <subcellularLocation>
        <location evidence="1">Membrane</location>
        <topology evidence="1">Multi-pass membrane protein</topology>
    </subcellularLocation>
</comment>
<keyword evidence="4 6" id="KW-0472">Membrane</keyword>
<evidence type="ECO:0000256" key="2">
    <source>
        <dbReference type="ARBA" id="ARBA00022692"/>
    </source>
</evidence>
<evidence type="ECO:0000256" key="5">
    <source>
        <dbReference type="SAM" id="MobiDB-lite"/>
    </source>
</evidence>
<evidence type="ECO:0000313" key="8">
    <source>
        <dbReference type="EMBL" id="KIY49088.1"/>
    </source>
</evidence>
<dbReference type="Proteomes" id="UP000054144">
    <property type="component" value="Unassembled WGS sequence"/>
</dbReference>
<dbReference type="PROSITE" id="PS51380">
    <property type="entry name" value="EXS"/>
    <property type="match status" value="1"/>
</dbReference>
<organism evidence="8 9">
    <name type="scientific">Fistulina hepatica ATCC 64428</name>
    <dbReference type="NCBI Taxonomy" id="1128425"/>
    <lineage>
        <taxon>Eukaryota</taxon>
        <taxon>Fungi</taxon>
        <taxon>Dikarya</taxon>
        <taxon>Basidiomycota</taxon>
        <taxon>Agaricomycotina</taxon>
        <taxon>Agaricomycetes</taxon>
        <taxon>Agaricomycetidae</taxon>
        <taxon>Agaricales</taxon>
        <taxon>Fistulinaceae</taxon>
        <taxon>Fistulina</taxon>
    </lineage>
</organism>
<dbReference type="AlphaFoldDB" id="A0A0D7ADX7"/>
<dbReference type="PANTHER" id="PTHR10783:SF46">
    <property type="entry name" value="PROTEIN ERD1 HOMOLOG 2"/>
    <property type="match status" value="1"/>
</dbReference>
<keyword evidence="9" id="KW-1185">Reference proteome</keyword>
<dbReference type="OrthoDB" id="2159384at2759"/>
<evidence type="ECO:0000313" key="9">
    <source>
        <dbReference type="Proteomes" id="UP000054144"/>
    </source>
</evidence>
<dbReference type="GO" id="GO:0016020">
    <property type="term" value="C:membrane"/>
    <property type="evidence" value="ECO:0007669"/>
    <property type="project" value="UniProtKB-SubCell"/>
</dbReference>